<organism evidence="1">
    <name type="scientific">human gut metagenome</name>
    <dbReference type="NCBI Taxonomy" id="408170"/>
    <lineage>
        <taxon>unclassified sequences</taxon>
        <taxon>metagenomes</taxon>
        <taxon>organismal metagenomes</taxon>
    </lineage>
</organism>
<accession>K1RX49</accession>
<reference evidence="1" key="1">
    <citation type="journal article" date="2013" name="Environ. Microbiol.">
        <title>Microbiota from the distal guts of lean and obese adolescents exhibit partial functional redundancy besides clear differences in community structure.</title>
        <authorList>
            <person name="Ferrer M."/>
            <person name="Ruiz A."/>
            <person name="Lanza F."/>
            <person name="Haange S.B."/>
            <person name="Oberbach A."/>
            <person name="Till H."/>
            <person name="Bargiela R."/>
            <person name="Campoy C."/>
            <person name="Segura M.T."/>
            <person name="Richter M."/>
            <person name="von Bergen M."/>
            <person name="Seifert J."/>
            <person name="Suarez A."/>
        </authorList>
    </citation>
    <scope>NUCLEOTIDE SEQUENCE</scope>
</reference>
<comment type="caution">
    <text evidence="1">The sequence shown here is derived from an EMBL/GenBank/DDBJ whole genome shotgun (WGS) entry which is preliminary data.</text>
</comment>
<proteinExistence type="predicted"/>
<feature type="non-terminal residue" evidence="1">
    <location>
        <position position="57"/>
    </location>
</feature>
<evidence type="ECO:0000313" key="1">
    <source>
        <dbReference type="EMBL" id="EKC49908.1"/>
    </source>
</evidence>
<dbReference type="AlphaFoldDB" id="K1RX49"/>
<sequence>MPNQSQKPVDIGGQAVLEGVMMKGPDAIAITVRRPDKTMVVDYKKSEPLSKKHKWMG</sequence>
<protein>
    <submittedName>
        <fullName evidence="1">Uncharacterized protein</fullName>
    </submittedName>
</protein>
<gene>
    <name evidence="1" type="ORF">OBE_14398</name>
</gene>
<dbReference type="EMBL" id="AJWZ01009930">
    <property type="protein sequence ID" value="EKC49908.1"/>
    <property type="molecule type" value="Genomic_DNA"/>
</dbReference>
<name>K1RX49_9ZZZZ</name>